<dbReference type="PROSITE" id="PS00149">
    <property type="entry name" value="SULFATASE_2"/>
    <property type="match status" value="1"/>
</dbReference>
<dbReference type="GO" id="GO:0004065">
    <property type="term" value="F:arylsulfatase activity"/>
    <property type="evidence" value="ECO:0007669"/>
    <property type="project" value="UniProtKB-EC"/>
</dbReference>
<dbReference type="EC" id="3.1.6.1" evidence="11"/>
<dbReference type="InterPro" id="IPR024607">
    <property type="entry name" value="Sulfatase_CS"/>
</dbReference>
<dbReference type="Gene3D" id="3.40.720.10">
    <property type="entry name" value="Alkaline Phosphatase, subunit A"/>
    <property type="match status" value="1"/>
</dbReference>
<evidence type="ECO:0000256" key="7">
    <source>
        <dbReference type="SAM" id="MobiDB-lite"/>
    </source>
</evidence>
<sequence length="861" mass="96117" precursor="true">MLRSLPLRFAACCLALMAASAGAERPNVLFIAIDDLRVQLGCYGHTAVKSPNIDQLASGGMVFERAYCQQTVCNPSRASLLTGMRPDTLRVWDLPTHFRQNVPDAVTLPQWFKSNGYHTQCVGKIFHNWRQDDWKGDPRSWSVPSVLHYNSHSNDKPRVDGAVPPNLASGKNGIECRDVPDDAYFDGRVAKTAVETMRNLSQSDDPFFLAVGFWKPHTPFNAPKKYWDLYDRNEVPIPSDVQPPKDVPDIALTSARYNGGPQSEELREMHHGHLAAISYLDAQIGRVLDELDALQLRDNTIIVLWSDHGLHLGEHGLTRKTTAFELDARVPLIIDAPTHEAAGRTDALVELLDLYPTLTDLCELQTPGDVEGVSLVPLLDDPSAGVHEVALTQTPRPNYLRGKQPEVMGYSIRSEQFRYTEWRDFKTKQVLARELYDHRNDPHETVNVVDHDAFQSTVAGLAEKLDQKLASQPTVAASRSDDFPHPVTNPSSPHMLDLDTTGPDPSQIDFSQLPKVPSQHAIISDVRDRAGTWVHQHAYLAHFDGQYWAMWSDGPGVPRPGLTPQQLRNVVPGHDRPDTRVSYATSDDGLHWSEPADLSGPPRTPGFGWIARGLWVRDGELLALASHFNAPAYPGKGLSLEAFRWDAGDETWQPHGTVMDDTLNNFPPKRLPQGEFMMTRRDHRQQVSVMIGGDTGFDDWKIRPLASYDAKGRPEEPYWYVLPDGQNLVGLIRDNGRSGRLLRAFSSDNGRTWSPIVKTNFPDATSKFFVLRTSRGYYVMVSNANPGRRDPLTLAVSSDGLVFTHLFQLVGGRHVDYPHLIEHDDHLLIAFSGAKQTMEVLKVALDDVDALLRSPNPSSPR</sequence>
<evidence type="ECO:0000256" key="4">
    <source>
        <dbReference type="ARBA" id="ARBA00022729"/>
    </source>
</evidence>
<name>A0A518HIK6_9BACT</name>
<dbReference type="InterPro" id="IPR035874">
    <property type="entry name" value="IDS"/>
</dbReference>
<evidence type="ECO:0000256" key="5">
    <source>
        <dbReference type="ARBA" id="ARBA00022801"/>
    </source>
</evidence>
<dbReference type="CDD" id="cd15482">
    <property type="entry name" value="Sialidase_non-viral"/>
    <property type="match status" value="1"/>
</dbReference>
<evidence type="ECO:0000259" key="10">
    <source>
        <dbReference type="Pfam" id="PF13088"/>
    </source>
</evidence>
<dbReference type="PANTHER" id="PTHR45953">
    <property type="entry name" value="IDURONATE 2-SULFATASE"/>
    <property type="match status" value="1"/>
</dbReference>
<evidence type="ECO:0000256" key="8">
    <source>
        <dbReference type="SAM" id="SignalP"/>
    </source>
</evidence>
<feature type="chain" id="PRO_5022160768" evidence="8">
    <location>
        <begin position="24"/>
        <end position="861"/>
    </location>
</feature>
<accession>A0A518HIK6</accession>
<evidence type="ECO:0000256" key="3">
    <source>
        <dbReference type="ARBA" id="ARBA00022723"/>
    </source>
</evidence>
<dbReference type="OrthoDB" id="9782218at2"/>
<keyword evidence="6" id="KW-0106">Calcium</keyword>
<dbReference type="InterPro" id="IPR036278">
    <property type="entry name" value="Sialidase_sf"/>
</dbReference>
<protein>
    <submittedName>
        <fullName evidence="11">Arylsulfatase</fullName>
        <ecNumber evidence="11">3.1.6.1</ecNumber>
    </submittedName>
</protein>
<dbReference type="InterPro" id="IPR017850">
    <property type="entry name" value="Alkaline_phosphatase_core_sf"/>
</dbReference>
<dbReference type="RefSeq" id="WP_145384517.1">
    <property type="nucleotide sequence ID" value="NZ_CP037423.1"/>
</dbReference>
<dbReference type="InterPro" id="IPR011040">
    <property type="entry name" value="Sialidase"/>
</dbReference>
<evidence type="ECO:0000259" key="9">
    <source>
        <dbReference type="Pfam" id="PF00884"/>
    </source>
</evidence>
<feature type="domain" description="Sulfatase N-terminal" evidence="9">
    <location>
        <begin position="26"/>
        <end position="361"/>
    </location>
</feature>
<evidence type="ECO:0000313" key="11">
    <source>
        <dbReference type="EMBL" id="QDV40686.1"/>
    </source>
</evidence>
<comment type="cofactor">
    <cofactor evidence="1">
        <name>Ca(2+)</name>
        <dbReference type="ChEBI" id="CHEBI:29108"/>
    </cofactor>
</comment>
<organism evidence="11 12">
    <name type="scientific">Stieleria neptunia</name>
    <dbReference type="NCBI Taxonomy" id="2527979"/>
    <lineage>
        <taxon>Bacteria</taxon>
        <taxon>Pseudomonadati</taxon>
        <taxon>Planctomycetota</taxon>
        <taxon>Planctomycetia</taxon>
        <taxon>Pirellulales</taxon>
        <taxon>Pirellulaceae</taxon>
        <taxon>Stieleria</taxon>
    </lineage>
</organism>
<dbReference type="CDD" id="cd16030">
    <property type="entry name" value="iduronate-2-sulfatase"/>
    <property type="match status" value="1"/>
</dbReference>
<evidence type="ECO:0000256" key="1">
    <source>
        <dbReference type="ARBA" id="ARBA00001913"/>
    </source>
</evidence>
<evidence type="ECO:0000256" key="6">
    <source>
        <dbReference type="ARBA" id="ARBA00022837"/>
    </source>
</evidence>
<comment type="similarity">
    <text evidence="2">Belongs to the sulfatase family.</text>
</comment>
<dbReference type="Pfam" id="PF00884">
    <property type="entry name" value="Sulfatase"/>
    <property type="match status" value="1"/>
</dbReference>
<dbReference type="PANTHER" id="PTHR45953:SF1">
    <property type="entry name" value="IDURONATE 2-SULFATASE"/>
    <property type="match status" value="1"/>
</dbReference>
<reference evidence="11 12" key="1">
    <citation type="submission" date="2019-03" db="EMBL/GenBank/DDBJ databases">
        <title>Deep-cultivation of Planctomycetes and their phenomic and genomic characterization uncovers novel biology.</title>
        <authorList>
            <person name="Wiegand S."/>
            <person name="Jogler M."/>
            <person name="Boedeker C."/>
            <person name="Pinto D."/>
            <person name="Vollmers J."/>
            <person name="Rivas-Marin E."/>
            <person name="Kohn T."/>
            <person name="Peeters S.H."/>
            <person name="Heuer A."/>
            <person name="Rast P."/>
            <person name="Oberbeckmann S."/>
            <person name="Bunk B."/>
            <person name="Jeske O."/>
            <person name="Meyerdierks A."/>
            <person name="Storesund J.E."/>
            <person name="Kallscheuer N."/>
            <person name="Luecker S."/>
            <person name="Lage O.M."/>
            <person name="Pohl T."/>
            <person name="Merkel B.J."/>
            <person name="Hornburger P."/>
            <person name="Mueller R.-W."/>
            <person name="Bruemmer F."/>
            <person name="Labrenz M."/>
            <person name="Spormann A.M."/>
            <person name="Op den Camp H."/>
            <person name="Overmann J."/>
            <person name="Amann R."/>
            <person name="Jetten M.S.M."/>
            <person name="Mascher T."/>
            <person name="Medema M.H."/>
            <person name="Devos D.P."/>
            <person name="Kaster A.-K."/>
            <person name="Ovreas L."/>
            <person name="Rohde M."/>
            <person name="Galperin M.Y."/>
            <person name="Jogler C."/>
        </authorList>
    </citation>
    <scope>NUCLEOTIDE SEQUENCE [LARGE SCALE GENOMIC DNA]</scope>
    <source>
        <strain evidence="11 12">Enr13</strain>
    </source>
</reference>
<feature type="domain" description="Sialidase" evidence="10">
    <location>
        <begin position="584"/>
        <end position="825"/>
    </location>
</feature>
<dbReference type="SUPFAM" id="SSF53649">
    <property type="entry name" value="Alkaline phosphatase-like"/>
    <property type="match status" value="1"/>
</dbReference>
<dbReference type="Proteomes" id="UP000319004">
    <property type="component" value="Chromosome"/>
</dbReference>
<proteinExistence type="inferred from homology"/>
<feature type="region of interest" description="Disordered" evidence="7">
    <location>
        <begin position="470"/>
        <end position="495"/>
    </location>
</feature>
<evidence type="ECO:0000256" key="2">
    <source>
        <dbReference type="ARBA" id="ARBA00008779"/>
    </source>
</evidence>
<dbReference type="InterPro" id="IPR000917">
    <property type="entry name" value="Sulfatase_N"/>
</dbReference>
<dbReference type="SUPFAM" id="SSF50939">
    <property type="entry name" value="Sialidases"/>
    <property type="match status" value="1"/>
</dbReference>
<dbReference type="GO" id="GO:0005737">
    <property type="term" value="C:cytoplasm"/>
    <property type="evidence" value="ECO:0007669"/>
    <property type="project" value="TreeGrafter"/>
</dbReference>
<keyword evidence="4 8" id="KW-0732">Signal</keyword>
<dbReference type="Gene3D" id="2.120.10.10">
    <property type="match status" value="1"/>
</dbReference>
<keyword evidence="5 11" id="KW-0378">Hydrolase</keyword>
<feature type="signal peptide" evidence="8">
    <location>
        <begin position="1"/>
        <end position="23"/>
    </location>
</feature>
<dbReference type="GO" id="GO:0046872">
    <property type="term" value="F:metal ion binding"/>
    <property type="evidence" value="ECO:0007669"/>
    <property type="project" value="UniProtKB-KW"/>
</dbReference>
<evidence type="ECO:0000313" key="12">
    <source>
        <dbReference type="Proteomes" id="UP000319004"/>
    </source>
</evidence>
<gene>
    <name evidence="11" type="ORF">Enr13x_05210</name>
</gene>
<dbReference type="GO" id="GO:0004423">
    <property type="term" value="F:iduronate-2-sulfatase activity"/>
    <property type="evidence" value="ECO:0007669"/>
    <property type="project" value="InterPro"/>
</dbReference>
<dbReference type="EMBL" id="CP037423">
    <property type="protein sequence ID" value="QDV40686.1"/>
    <property type="molecule type" value="Genomic_DNA"/>
</dbReference>
<dbReference type="AlphaFoldDB" id="A0A518HIK6"/>
<dbReference type="KEGG" id="snep:Enr13x_05210"/>
<dbReference type="Pfam" id="PF13088">
    <property type="entry name" value="BNR_2"/>
    <property type="match status" value="1"/>
</dbReference>
<keyword evidence="3" id="KW-0479">Metal-binding</keyword>
<keyword evidence="12" id="KW-1185">Reference proteome</keyword>